<organism evidence="2 3">
    <name type="scientific">Akanthomyces muscarius</name>
    <name type="common">Entomopathogenic fungus</name>
    <name type="synonym">Lecanicillium muscarium</name>
    <dbReference type="NCBI Taxonomy" id="2231603"/>
    <lineage>
        <taxon>Eukaryota</taxon>
        <taxon>Fungi</taxon>
        <taxon>Dikarya</taxon>
        <taxon>Ascomycota</taxon>
        <taxon>Pezizomycotina</taxon>
        <taxon>Sordariomycetes</taxon>
        <taxon>Hypocreomycetidae</taxon>
        <taxon>Hypocreales</taxon>
        <taxon>Cordycipitaceae</taxon>
        <taxon>Akanthomyces</taxon>
    </lineage>
</organism>
<feature type="region of interest" description="Disordered" evidence="1">
    <location>
        <begin position="310"/>
        <end position="337"/>
    </location>
</feature>
<accession>A0A9W8QC69</accession>
<evidence type="ECO:0000313" key="3">
    <source>
        <dbReference type="Proteomes" id="UP001144673"/>
    </source>
</evidence>
<protein>
    <submittedName>
        <fullName evidence="2">Uncharacterized protein</fullName>
    </submittedName>
</protein>
<dbReference type="KEGG" id="amus:LMH87_009529"/>
<gene>
    <name evidence="2" type="ORF">LMH87_009529</name>
</gene>
<name>A0A9W8QC69_AKAMU</name>
<evidence type="ECO:0000313" key="2">
    <source>
        <dbReference type="EMBL" id="KAJ4153017.1"/>
    </source>
</evidence>
<keyword evidence="3" id="KW-1185">Reference proteome</keyword>
<dbReference type="AlphaFoldDB" id="A0A9W8QC69"/>
<feature type="region of interest" description="Disordered" evidence="1">
    <location>
        <begin position="350"/>
        <end position="392"/>
    </location>
</feature>
<dbReference type="RefSeq" id="XP_056053675.1">
    <property type="nucleotide sequence ID" value="XM_056196538.1"/>
</dbReference>
<dbReference type="GeneID" id="80896688"/>
<comment type="caution">
    <text evidence="2">The sequence shown here is derived from an EMBL/GenBank/DDBJ whole genome shotgun (WGS) entry which is preliminary data.</text>
</comment>
<reference evidence="2" key="1">
    <citation type="journal article" date="2023" name="Access Microbiol">
        <title>De-novo genome assembly for Akanthomyces muscarius, a biocontrol agent of insect agricultural pests.</title>
        <authorList>
            <person name="Erdos Z."/>
            <person name="Studholme D.J."/>
            <person name="Raymond B."/>
            <person name="Sharma M."/>
        </authorList>
    </citation>
    <scope>NUCLEOTIDE SEQUENCE</scope>
    <source>
        <strain evidence="2">Ve6</strain>
    </source>
</reference>
<evidence type="ECO:0000256" key="1">
    <source>
        <dbReference type="SAM" id="MobiDB-lite"/>
    </source>
</evidence>
<dbReference type="EMBL" id="JAJHUN010000008">
    <property type="protein sequence ID" value="KAJ4153017.1"/>
    <property type="molecule type" value="Genomic_DNA"/>
</dbReference>
<sequence length="704" mass="78342">MAEPRFADWLAQRPRVRPPHWGPLTIAVGFQRVGSEPLRSLPLLSVMTVPLGIFLDKHGDRIDHFVHDLLLYHGYPVSEDFADARDETDSAEVCWKICSQYEPEKDSQSYITVLITAPWHPENVQKWRRTCETLKTWLDEVLKDTGHNVLVEMISPQASGPLYAAPVFDRADLDRDWEELKRDSLVILESHKSMLWAWNSIGLSRLGLDEDAEKNPPTVLISIFRQCPERLWQPAVTEIERYLAASGHGLRLHMEHSAPESLVRFDLKKVANVEGNDPLLSRISYQARPSIGADLSVSNYIVAEPAAVPSAPPGAGTAAHRPPFQQPQPQPARGSDPLSLVRGVQQLTLGAQPQQRARGGRGGVQQPPRGGRGQQRGRGGRRAQPAPEPMRFNSMVGTLGCYIEIADEKTGNWKRLALTNYHVIRCAIPGFRITTDEVEHPPGPGTALRDTDLRGFKPDHKFTADIESPSRSKHNKTVSYFRDFKARNEAEKQSIDQRVNEQVKFFDSRKQKFGRLYAGSGFAFRTPDGGLLDWALIEVFPHRLGNNNLPDAAIWPEKTEGLCPPKEASQTPLKQQLAPTREMAHRKNMYKVSAITKATTGAFGRHLADIRSNSWIYLVQEGTVTHTPEYSFYSRKAGVEFAAPGDSGAVVYDGIARAAGLLFSGKAGRKSDGPAYVTPIEHVMAHIAQFLGLKASAVRIAQFQ</sequence>
<proteinExistence type="predicted"/>
<feature type="compositionally biased region" description="Low complexity" evidence="1">
    <location>
        <begin position="310"/>
        <end position="323"/>
    </location>
</feature>
<dbReference type="Proteomes" id="UP001144673">
    <property type="component" value="Chromosome 5"/>
</dbReference>